<proteinExistence type="predicted"/>
<dbReference type="InterPro" id="IPR013749">
    <property type="entry name" value="PM/HMP-P_kinase-1"/>
</dbReference>
<dbReference type="GO" id="GO:0008972">
    <property type="term" value="F:phosphomethylpyrimidine kinase activity"/>
    <property type="evidence" value="ECO:0007669"/>
    <property type="project" value="InterPro"/>
</dbReference>
<dbReference type="GO" id="GO:0009229">
    <property type="term" value="P:thiamine diphosphate biosynthetic process"/>
    <property type="evidence" value="ECO:0007669"/>
    <property type="project" value="UniProtKB-UniPathway"/>
</dbReference>
<evidence type="ECO:0000256" key="2">
    <source>
        <dbReference type="ARBA" id="ARBA00012135"/>
    </source>
</evidence>
<dbReference type="PANTHER" id="PTHR20858:SF17">
    <property type="entry name" value="HYDROXYMETHYLPYRIMIDINE_PHOSPHOMETHYLPYRIMIDINE KINASE THI20-RELATED"/>
    <property type="match status" value="1"/>
</dbReference>
<comment type="pathway">
    <text evidence="1">Cofactor biosynthesis; thiamine diphosphate biosynthesis.</text>
</comment>
<dbReference type="GO" id="GO:0009228">
    <property type="term" value="P:thiamine biosynthetic process"/>
    <property type="evidence" value="ECO:0007669"/>
    <property type="project" value="InterPro"/>
</dbReference>
<dbReference type="EMBL" id="CP012333">
    <property type="protein sequence ID" value="AKU96448.1"/>
    <property type="molecule type" value="Genomic_DNA"/>
</dbReference>
<dbReference type="STRING" id="1391654.AKJ09_03112"/>
<evidence type="ECO:0000313" key="5">
    <source>
        <dbReference type="Proteomes" id="UP000064967"/>
    </source>
</evidence>
<keyword evidence="4" id="KW-0418">Kinase</keyword>
<dbReference type="SUPFAM" id="SSF53613">
    <property type="entry name" value="Ribokinase-like"/>
    <property type="match status" value="1"/>
</dbReference>
<organism evidence="4 5">
    <name type="scientific">Labilithrix luteola</name>
    <dbReference type="NCBI Taxonomy" id="1391654"/>
    <lineage>
        <taxon>Bacteria</taxon>
        <taxon>Pseudomonadati</taxon>
        <taxon>Myxococcota</taxon>
        <taxon>Polyangia</taxon>
        <taxon>Polyangiales</taxon>
        <taxon>Labilitrichaceae</taxon>
        <taxon>Labilithrix</taxon>
    </lineage>
</organism>
<evidence type="ECO:0000256" key="1">
    <source>
        <dbReference type="ARBA" id="ARBA00004948"/>
    </source>
</evidence>
<name>A0A0K1PSD5_9BACT</name>
<reference evidence="4 5" key="1">
    <citation type="submission" date="2015-08" db="EMBL/GenBank/DDBJ databases">
        <authorList>
            <person name="Babu N.S."/>
            <person name="Beckwith C.J."/>
            <person name="Beseler K.G."/>
            <person name="Brison A."/>
            <person name="Carone J.V."/>
            <person name="Caskin T.P."/>
            <person name="Diamond M."/>
            <person name="Durham M.E."/>
            <person name="Foxe J.M."/>
            <person name="Go M."/>
            <person name="Henderson B.A."/>
            <person name="Jones I.B."/>
            <person name="McGettigan J.A."/>
            <person name="Micheletti S.J."/>
            <person name="Nasrallah M.E."/>
            <person name="Ortiz D."/>
            <person name="Piller C.R."/>
            <person name="Privatt S.R."/>
            <person name="Schneider S.L."/>
            <person name="Sharp S."/>
            <person name="Smith T.C."/>
            <person name="Stanton J.D."/>
            <person name="Ullery H.E."/>
            <person name="Wilson R.J."/>
            <person name="Serrano M.G."/>
            <person name="Buck G."/>
            <person name="Lee V."/>
            <person name="Wang Y."/>
            <person name="Carvalho R."/>
            <person name="Voegtly L."/>
            <person name="Shi R."/>
            <person name="Duckworth R."/>
            <person name="Johnson A."/>
            <person name="Loviza R."/>
            <person name="Walstead R."/>
            <person name="Shah Z."/>
            <person name="Kiflezghi M."/>
            <person name="Wade K."/>
            <person name="Ball S.L."/>
            <person name="Bradley K.W."/>
            <person name="Asai D.J."/>
            <person name="Bowman C.A."/>
            <person name="Russell D.A."/>
            <person name="Pope W.H."/>
            <person name="Jacobs-Sera D."/>
            <person name="Hendrix R.W."/>
            <person name="Hatfull G.F."/>
        </authorList>
    </citation>
    <scope>NUCLEOTIDE SEQUENCE [LARGE SCALE GENOMIC DNA]</scope>
    <source>
        <strain evidence="4 5">DSM 27648</strain>
    </source>
</reference>
<protein>
    <recommendedName>
        <fullName evidence="2">hydroxymethylpyrimidine kinase</fullName>
        <ecNumber evidence="2">2.7.1.49</ecNumber>
    </recommendedName>
</protein>
<gene>
    <name evidence="4" type="ORF">AKJ09_03112</name>
</gene>
<evidence type="ECO:0000313" key="4">
    <source>
        <dbReference type="EMBL" id="AKU96448.1"/>
    </source>
</evidence>
<dbReference type="Proteomes" id="UP000064967">
    <property type="component" value="Chromosome"/>
</dbReference>
<dbReference type="InterPro" id="IPR029056">
    <property type="entry name" value="Ribokinase-like"/>
</dbReference>
<feature type="domain" description="Pyridoxamine kinase/Phosphomethylpyrimidine kinase" evidence="3">
    <location>
        <begin position="2"/>
        <end position="259"/>
    </location>
</feature>
<dbReference type="GO" id="GO:0008902">
    <property type="term" value="F:hydroxymethylpyrimidine kinase activity"/>
    <property type="evidence" value="ECO:0007669"/>
    <property type="project" value="UniProtKB-EC"/>
</dbReference>
<dbReference type="UniPathway" id="UPA00060">
    <property type="reaction ID" value="UER00138"/>
</dbReference>
<keyword evidence="5" id="KW-1185">Reference proteome</keyword>
<dbReference type="Gene3D" id="3.40.1190.20">
    <property type="match status" value="1"/>
</dbReference>
<dbReference type="InterPro" id="IPR004399">
    <property type="entry name" value="HMP/HMP-P_kinase_dom"/>
</dbReference>
<dbReference type="KEGG" id="llu:AKJ09_03112"/>
<dbReference type="AlphaFoldDB" id="A0A0K1PSD5"/>
<dbReference type="PATRIC" id="fig|1391654.3.peg.3148"/>
<dbReference type="PANTHER" id="PTHR20858">
    <property type="entry name" value="PHOSPHOMETHYLPYRIMIDINE KINASE"/>
    <property type="match status" value="1"/>
</dbReference>
<dbReference type="Pfam" id="PF08543">
    <property type="entry name" value="Phos_pyr_kin"/>
    <property type="match status" value="1"/>
</dbReference>
<dbReference type="EC" id="2.7.1.49" evidence="2"/>
<accession>A0A0K1PSD5</accession>
<sequence length="267" mass="28096">MLADARAIARAGAFGCAAISVLTVQSTSGMRSATSTSKKELVAACAEVLRHQHVRAIKVGALGSVENTRAVGELLATHRKMPAVIDTVMKPTRGRSRLLDDRAVEALRDRVLPRAALVTVNAPEAEVLSERRVTRLDEAHDAALVLLKLGARAVLLKGGHLTGPHAIDLLAVASTEPAPTKKERARPRATAVHVIELKAPRLDIPATHGGGCALASLIAGKLASSADDYAAQPERTLESAVRWAKTIHHAALARAADVGGHLRVLFA</sequence>
<dbReference type="CDD" id="cd01169">
    <property type="entry name" value="HMPP_kinase"/>
    <property type="match status" value="1"/>
</dbReference>
<dbReference type="GO" id="GO:0005829">
    <property type="term" value="C:cytosol"/>
    <property type="evidence" value="ECO:0007669"/>
    <property type="project" value="TreeGrafter"/>
</dbReference>
<evidence type="ECO:0000259" key="3">
    <source>
        <dbReference type="Pfam" id="PF08543"/>
    </source>
</evidence>
<keyword evidence="4" id="KW-0808">Transferase</keyword>